<dbReference type="Proteomes" id="UP000751190">
    <property type="component" value="Unassembled WGS sequence"/>
</dbReference>
<evidence type="ECO:0000313" key="3">
    <source>
        <dbReference type="Proteomes" id="UP000751190"/>
    </source>
</evidence>
<name>A0A8J6CAB4_DIALT</name>
<feature type="signal peptide" evidence="1">
    <location>
        <begin position="1"/>
        <end position="21"/>
    </location>
</feature>
<keyword evidence="3" id="KW-1185">Reference proteome</keyword>
<reference evidence="2" key="1">
    <citation type="submission" date="2021-05" db="EMBL/GenBank/DDBJ databases">
        <title>The genome of the haptophyte Pavlova lutheri (Diacronema luteri, Pavlovales) - a model for lipid biosynthesis in eukaryotic algae.</title>
        <authorList>
            <person name="Hulatt C.J."/>
            <person name="Posewitz M.C."/>
        </authorList>
    </citation>
    <scope>NUCLEOTIDE SEQUENCE</scope>
    <source>
        <strain evidence="2">NIVA-4/92</strain>
    </source>
</reference>
<dbReference type="AlphaFoldDB" id="A0A8J6CAB4"/>
<organism evidence="2 3">
    <name type="scientific">Diacronema lutheri</name>
    <name type="common">Unicellular marine alga</name>
    <name type="synonym">Monochrysis lutheri</name>
    <dbReference type="NCBI Taxonomy" id="2081491"/>
    <lineage>
        <taxon>Eukaryota</taxon>
        <taxon>Haptista</taxon>
        <taxon>Haptophyta</taxon>
        <taxon>Pavlovophyceae</taxon>
        <taxon>Pavlovales</taxon>
        <taxon>Pavlovaceae</taxon>
        <taxon>Diacronema</taxon>
    </lineage>
</organism>
<sequence length="225" mass="24369">MDTRVALVAVMAFMGAPLLRPCSSPGSLDDIASWAMQGPAKDLPARLNGVFVFRGVSPALLVDMSYSHSYLPAEGSFVLDAGRAYMYDTDATSSRFTGMFQPTSPTPELPGKLLSLLSRMMRLSLKFTLNADRTVASIEPMLISQYNPFNKLFPRILKEQAVAYKGGWKRVNFAPPSNATATSASYTLHPVVTRKPDGSLKVHGDGLKMAKRKLAMGSGSFAKCP</sequence>
<comment type="caution">
    <text evidence="2">The sequence shown here is derived from an EMBL/GenBank/DDBJ whole genome shotgun (WGS) entry which is preliminary data.</text>
</comment>
<keyword evidence="1" id="KW-0732">Signal</keyword>
<feature type="chain" id="PRO_5035174657" evidence="1">
    <location>
        <begin position="22"/>
        <end position="225"/>
    </location>
</feature>
<proteinExistence type="predicted"/>
<dbReference type="OrthoDB" id="10390850at2759"/>
<dbReference type="EMBL" id="JAGTXO010000006">
    <property type="protein sequence ID" value="KAG8467437.1"/>
    <property type="molecule type" value="Genomic_DNA"/>
</dbReference>
<evidence type="ECO:0000256" key="1">
    <source>
        <dbReference type="SAM" id="SignalP"/>
    </source>
</evidence>
<evidence type="ECO:0000313" key="2">
    <source>
        <dbReference type="EMBL" id="KAG8467437.1"/>
    </source>
</evidence>
<protein>
    <submittedName>
        <fullName evidence="2">Uncharacterized protein</fullName>
    </submittedName>
</protein>
<accession>A0A8J6CAB4</accession>
<gene>
    <name evidence="2" type="ORF">KFE25_000753</name>
</gene>